<comment type="similarity">
    <text evidence="3">Belongs to the HYLS1 family.</text>
</comment>
<dbReference type="GO" id="GO:0097730">
    <property type="term" value="C:non-motile cilium"/>
    <property type="evidence" value="ECO:0007669"/>
    <property type="project" value="TreeGrafter"/>
</dbReference>
<evidence type="ECO:0000256" key="3">
    <source>
        <dbReference type="ARBA" id="ARBA00010091"/>
    </source>
</evidence>
<name>A0AA35XE74_GEOBA</name>
<evidence type="ECO:0000313" key="11">
    <source>
        <dbReference type="Proteomes" id="UP001174909"/>
    </source>
</evidence>
<dbReference type="InterPro" id="IPR027918">
    <property type="entry name" value="HYLS1_C_dom"/>
</dbReference>
<proteinExistence type="inferred from homology"/>
<keyword evidence="11" id="KW-1185">Reference proteome</keyword>
<evidence type="ECO:0000256" key="6">
    <source>
        <dbReference type="ARBA" id="ARBA00023212"/>
    </source>
</evidence>
<evidence type="ECO:0000259" key="9">
    <source>
        <dbReference type="Pfam" id="PF15311"/>
    </source>
</evidence>
<keyword evidence="5" id="KW-0970">Cilium biogenesis/degradation</keyword>
<dbReference type="GO" id="GO:0060271">
    <property type="term" value="P:cilium assembly"/>
    <property type="evidence" value="ECO:0007669"/>
    <property type="project" value="TreeGrafter"/>
</dbReference>
<protein>
    <submittedName>
        <fullName evidence="10">Hydrolethalus syndrome protein 1 homolog</fullName>
    </submittedName>
</protein>
<feature type="compositionally biased region" description="Low complexity" evidence="8">
    <location>
        <begin position="198"/>
        <end position="227"/>
    </location>
</feature>
<comment type="caution">
    <text evidence="10">The sequence shown here is derived from an EMBL/GenBank/DDBJ whole genome shotgun (WGS) entry which is preliminary data.</text>
</comment>
<evidence type="ECO:0000256" key="2">
    <source>
        <dbReference type="ARBA" id="ARBA00004138"/>
    </source>
</evidence>
<dbReference type="Proteomes" id="UP001174909">
    <property type="component" value="Unassembled WGS sequence"/>
</dbReference>
<feature type="compositionally biased region" description="Low complexity" evidence="8">
    <location>
        <begin position="114"/>
        <end position="126"/>
    </location>
</feature>
<dbReference type="PANTHER" id="PTHR34174:SF1">
    <property type="entry name" value="CENTRIOLAR AND CILIOGENESIS-ASSOCIATED PROTEIN HYLS1"/>
    <property type="match status" value="1"/>
</dbReference>
<feature type="region of interest" description="Disordered" evidence="8">
    <location>
        <begin position="198"/>
        <end position="242"/>
    </location>
</feature>
<keyword evidence="6" id="KW-0206">Cytoskeleton</keyword>
<sequence>MATGGVNVSKEYVREQLHSMGVRDLSENDLESYTNDFARLIQKHLQEQTPSSQTSTGESFSSANSSVLPSGQEYPTPQARPHQQRSAVFKTFPGDKENRVYPVPVSATPSPWRRPAVAPTTTTDTAAGDRHGTAYLETSCDGGGEVVAETPIIITRKRKTLRKVNGEARVFEESYSSVETSPSVGSVASGLAELSLTSLTPTDSSSSSDTSLSSSTSSTSFSSSTLSKDTRRPPHRTQCKSFIRPATANLYTGRLKKHDPVARYHYWKEVWEKEKFPGVESRNALRWQIREQMVQQDLPFFVPQRRPLQVNNYKVPTEKKRSSLRWEIRHQMAAQQ</sequence>
<evidence type="ECO:0000256" key="7">
    <source>
        <dbReference type="ARBA" id="ARBA00023273"/>
    </source>
</evidence>
<accession>A0AA35XE74</accession>
<feature type="compositionally biased region" description="Low complexity" evidence="8">
    <location>
        <begin position="51"/>
        <end position="62"/>
    </location>
</feature>
<organism evidence="10 11">
    <name type="scientific">Geodia barretti</name>
    <name type="common">Barrett's horny sponge</name>
    <dbReference type="NCBI Taxonomy" id="519541"/>
    <lineage>
        <taxon>Eukaryota</taxon>
        <taxon>Metazoa</taxon>
        <taxon>Porifera</taxon>
        <taxon>Demospongiae</taxon>
        <taxon>Heteroscleromorpha</taxon>
        <taxon>Tetractinellida</taxon>
        <taxon>Astrophorina</taxon>
        <taxon>Geodiidae</taxon>
        <taxon>Geodia</taxon>
    </lineage>
</organism>
<keyword evidence="4" id="KW-0963">Cytoplasm</keyword>
<reference evidence="10" key="1">
    <citation type="submission" date="2023-03" db="EMBL/GenBank/DDBJ databases">
        <authorList>
            <person name="Steffen K."/>
            <person name="Cardenas P."/>
        </authorList>
    </citation>
    <scope>NUCLEOTIDE SEQUENCE</scope>
</reference>
<dbReference type="EMBL" id="CASHTH010003713">
    <property type="protein sequence ID" value="CAI8048190.1"/>
    <property type="molecule type" value="Genomic_DNA"/>
</dbReference>
<evidence type="ECO:0000313" key="10">
    <source>
        <dbReference type="EMBL" id="CAI8048190.1"/>
    </source>
</evidence>
<evidence type="ECO:0000256" key="8">
    <source>
        <dbReference type="SAM" id="MobiDB-lite"/>
    </source>
</evidence>
<dbReference type="PANTHER" id="PTHR34174">
    <property type="entry name" value="HYDROLETHALUS SYNDROME PROTEIN 1"/>
    <property type="match status" value="1"/>
</dbReference>
<dbReference type="InterPro" id="IPR052319">
    <property type="entry name" value="Centriolar_ciliogenesis_assoc"/>
</dbReference>
<feature type="compositionally biased region" description="Polar residues" evidence="8">
    <location>
        <begin position="63"/>
        <end position="75"/>
    </location>
</feature>
<gene>
    <name evidence="10" type="ORF">GBAR_LOCUS26607</name>
</gene>
<evidence type="ECO:0000256" key="1">
    <source>
        <dbReference type="ARBA" id="ARBA00004114"/>
    </source>
</evidence>
<evidence type="ECO:0000256" key="4">
    <source>
        <dbReference type="ARBA" id="ARBA00022490"/>
    </source>
</evidence>
<feature type="region of interest" description="Disordered" evidence="8">
    <location>
        <begin position="41"/>
        <end position="136"/>
    </location>
</feature>
<keyword evidence="7" id="KW-0966">Cell projection</keyword>
<dbReference type="GO" id="GO:0005814">
    <property type="term" value="C:centriole"/>
    <property type="evidence" value="ECO:0007669"/>
    <property type="project" value="UniProtKB-SubCell"/>
</dbReference>
<feature type="domain" description="Centriolar and ciliogenesis-associated protein HYLS1 C-terminal" evidence="9">
    <location>
        <begin position="243"/>
        <end position="333"/>
    </location>
</feature>
<evidence type="ECO:0000256" key="5">
    <source>
        <dbReference type="ARBA" id="ARBA00022794"/>
    </source>
</evidence>
<comment type="subcellular location">
    <subcellularLocation>
        <location evidence="2">Cell projection</location>
        <location evidence="2">Cilium</location>
    </subcellularLocation>
    <subcellularLocation>
        <location evidence="1">Cytoplasm</location>
        <location evidence="1">Cytoskeleton</location>
        <location evidence="1">Microtubule organizing center</location>
        <location evidence="1">Centrosome</location>
        <location evidence="1">Centriole</location>
    </subcellularLocation>
</comment>
<dbReference type="AlphaFoldDB" id="A0AA35XE74"/>
<dbReference type="Pfam" id="PF15311">
    <property type="entry name" value="HYLS1_C"/>
    <property type="match status" value="1"/>
</dbReference>